<evidence type="ECO:0000313" key="3">
    <source>
        <dbReference type="Proteomes" id="UP000003963"/>
    </source>
</evidence>
<dbReference type="RefSeq" id="WP_009721171.1">
    <property type="nucleotide sequence ID" value="NZ_GG657755.1"/>
</dbReference>
<dbReference type="OrthoDB" id="4332421at2"/>
<dbReference type="EMBL" id="GG657755">
    <property type="protein sequence ID" value="EFL29374.1"/>
    <property type="molecule type" value="Genomic_DNA"/>
</dbReference>
<evidence type="ECO:0000313" key="2">
    <source>
        <dbReference type="EMBL" id="EFL29374.1"/>
    </source>
</evidence>
<proteinExistence type="predicted"/>
<dbReference type="Proteomes" id="UP000003963">
    <property type="component" value="Unassembled WGS sequence"/>
</dbReference>
<organism evidence="2 3">
    <name type="scientific">Streptomyces himastatinicus ATCC 53653</name>
    <dbReference type="NCBI Taxonomy" id="457427"/>
    <lineage>
        <taxon>Bacteria</taxon>
        <taxon>Bacillati</taxon>
        <taxon>Actinomycetota</taxon>
        <taxon>Actinomycetes</taxon>
        <taxon>Kitasatosporales</taxon>
        <taxon>Streptomycetaceae</taxon>
        <taxon>Streptomyces</taxon>
        <taxon>Streptomyces violaceusniger group</taxon>
    </lineage>
</organism>
<accession>D9WWU6</accession>
<reference evidence="2 3" key="1">
    <citation type="submission" date="2009-02" db="EMBL/GenBank/DDBJ databases">
        <title>Annotation of Streptomyces hygroscopicus strain ATCC 53653.</title>
        <authorList>
            <consortium name="The Broad Institute Genome Sequencing Platform"/>
            <consortium name="Broad Institute Microbial Sequencing Center"/>
            <person name="Fischbach M."/>
            <person name="Godfrey P."/>
            <person name="Ward D."/>
            <person name="Young S."/>
            <person name="Zeng Q."/>
            <person name="Koehrsen M."/>
            <person name="Alvarado L."/>
            <person name="Berlin A.M."/>
            <person name="Bochicchio J."/>
            <person name="Borenstein D."/>
            <person name="Chapman S.B."/>
            <person name="Chen Z."/>
            <person name="Engels R."/>
            <person name="Freedman E."/>
            <person name="Gellesch M."/>
            <person name="Goldberg J."/>
            <person name="Griggs A."/>
            <person name="Gujja S."/>
            <person name="Heilman E.R."/>
            <person name="Heiman D.I."/>
            <person name="Hepburn T.A."/>
            <person name="Howarth C."/>
            <person name="Jen D."/>
            <person name="Larson L."/>
            <person name="Lewis B."/>
            <person name="Mehta T."/>
            <person name="Park D."/>
            <person name="Pearson M."/>
            <person name="Richards J."/>
            <person name="Roberts A."/>
            <person name="Saif S."/>
            <person name="Shea T.D."/>
            <person name="Shenoy N."/>
            <person name="Sisk P."/>
            <person name="Stolte C."/>
            <person name="Sykes S.N."/>
            <person name="Thomson T."/>
            <person name="Walk T."/>
            <person name="White J."/>
            <person name="Yandava C."/>
            <person name="Straight P."/>
            <person name="Clardy J."/>
            <person name="Hung D."/>
            <person name="Kolter R."/>
            <person name="Mekalanos J."/>
            <person name="Walker S."/>
            <person name="Walsh C.T."/>
            <person name="Wieland-Brown L.C."/>
            <person name="Haas B."/>
            <person name="Nusbaum C."/>
            <person name="Birren B."/>
        </authorList>
    </citation>
    <scope>NUCLEOTIDE SEQUENCE [LARGE SCALE GENOMIC DNA]</scope>
    <source>
        <strain evidence="2 3">ATCC 53653</strain>
    </source>
</reference>
<gene>
    <name evidence="2" type="ORF">SSOG_09088</name>
</gene>
<dbReference type="Gene3D" id="1.10.10.60">
    <property type="entry name" value="Homeodomain-like"/>
    <property type="match status" value="1"/>
</dbReference>
<name>D9WWU6_9ACTN</name>
<dbReference type="AlphaFoldDB" id="D9WWU6"/>
<protein>
    <submittedName>
        <fullName evidence="2">Uncharacterized protein</fullName>
    </submittedName>
</protein>
<dbReference type="HOGENOM" id="CLU_1142084_0_0_11"/>
<dbReference type="STRING" id="457427.SSOG_09088"/>
<keyword evidence="3" id="KW-1185">Reference proteome</keyword>
<evidence type="ECO:0000256" key="1">
    <source>
        <dbReference type="SAM" id="MobiDB-lite"/>
    </source>
</evidence>
<sequence length="243" mass="26807">MANSPRSHLRNAAQRYHNAKQDMESARAYPNRSSTYRHAADELRDARTELHQATVAAVHAGDSQAEAARIAGLSTAQVCRLMRGSTGGSNPPPPAQIVLLADTLPVSEIVNRYRAGETARQLADVYGCCDNTISRLLEQHGVPRRGNRLSLPVSNEELARRYLEDRAEIQELAAEYGASGYLISDRLRQAGVRVPVGKRRMDLPDEEIVARWKRGESISGLASAYGVSSPTIARRVRGLRRQR</sequence>
<feature type="region of interest" description="Disordered" evidence="1">
    <location>
        <begin position="1"/>
        <end position="35"/>
    </location>
</feature>